<protein>
    <submittedName>
        <fullName evidence="13">TonB-dependent receptor</fullName>
    </submittedName>
</protein>
<gene>
    <name evidence="13" type="ORF">BV98_000904</name>
</gene>
<dbReference type="OrthoDB" id="5476657at2"/>
<dbReference type="PATRIC" id="fig|1219045.3.peg.921"/>
<feature type="chain" id="PRO_5001813206" evidence="10">
    <location>
        <begin position="30"/>
        <end position="950"/>
    </location>
</feature>
<evidence type="ECO:0000256" key="9">
    <source>
        <dbReference type="RuleBase" id="RU003357"/>
    </source>
</evidence>
<reference evidence="13" key="1">
    <citation type="submission" date="2014-08" db="EMBL/GenBank/DDBJ databases">
        <title>Draft genome sequences of Sphingobium herbicidovorans.</title>
        <authorList>
            <person name="Gan H.M."/>
            <person name="Gan H.Y."/>
            <person name="Savka M.A."/>
        </authorList>
    </citation>
    <scope>NUCLEOTIDE SEQUENCE [LARGE SCALE GENOMIC DNA]</scope>
    <source>
        <strain evidence="13">NBRC 16415</strain>
    </source>
</reference>
<accession>A0A086PDE2</accession>
<dbReference type="eggNOG" id="COG1629">
    <property type="taxonomic scope" value="Bacteria"/>
</dbReference>
<keyword evidence="3 8" id="KW-1134">Transmembrane beta strand</keyword>
<dbReference type="PANTHER" id="PTHR40980:SF4">
    <property type="entry name" value="TONB-DEPENDENT RECEPTOR-LIKE BETA-BARREL DOMAIN-CONTAINING PROTEIN"/>
    <property type="match status" value="1"/>
</dbReference>
<dbReference type="InterPro" id="IPR000531">
    <property type="entry name" value="Beta-barrel_TonB"/>
</dbReference>
<dbReference type="Pfam" id="PF07715">
    <property type="entry name" value="Plug"/>
    <property type="match status" value="1"/>
</dbReference>
<dbReference type="InterPro" id="IPR039426">
    <property type="entry name" value="TonB-dep_rcpt-like"/>
</dbReference>
<keyword evidence="7 8" id="KW-0998">Cell outer membrane</keyword>
<organism evidence="13 14">
    <name type="scientific">Sphingobium herbicidovorans (strain ATCC 700291 / DSM 11019 / CCUG 56400 / KCTC 2939 / LMG 18315 / NBRC 16415 / MH)</name>
    <name type="common">Sphingomonas herbicidovorans</name>
    <dbReference type="NCBI Taxonomy" id="1219045"/>
    <lineage>
        <taxon>Bacteria</taxon>
        <taxon>Pseudomonadati</taxon>
        <taxon>Pseudomonadota</taxon>
        <taxon>Alphaproteobacteria</taxon>
        <taxon>Sphingomonadales</taxon>
        <taxon>Sphingomonadaceae</taxon>
        <taxon>Sphingobium</taxon>
    </lineage>
</organism>
<proteinExistence type="inferred from homology"/>
<evidence type="ECO:0000256" key="2">
    <source>
        <dbReference type="ARBA" id="ARBA00022448"/>
    </source>
</evidence>
<dbReference type="InterPro" id="IPR012910">
    <property type="entry name" value="Plug_dom"/>
</dbReference>
<dbReference type="CDD" id="cd01347">
    <property type="entry name" value="ligand_gated_channel"/>
    <property type="match status" value="1"/>
</dbReference>
<dbReference type="AlphaFoldDB" id="A0A086PDE2"/>
<sequence>MRLRRGIRHNLSVVSALLAATMLSSHAFAGTVRGVVTDGTGTRALEGAEVTIVELGRKVEAQGDGSYRFTDVPAGTYTLRAHYSGVPDYRETITVSQTGDINKVILLGSDGGTILVIGQQASLASSLSRQRAADGVENVLTRDAVGQFPDQNVAEALRRAPGVNVLNDQGEGRFIAVRGLDPSLNAASLNGVRVPAPEADTRSVALDVVASELIESIEIKKSLTPDMDGDTIGASVEINTTSAFDRRKDLLAASIEGSYNHYADAVTPKGSFDFSTRLTDNFGIAGGASYYKRRFETDNIEAEDYTDEGYAESLEYRDYDVRRLRTGGSLSLDWRPAPSTKLYAKGIYNRFSDQEDRRRLVFDLGDANLASANGTSFSLNSGVPGDDEDESRIRVERDLKDRFEVQKIQSYQIGGVTESGPWTFKYSAAWSRAEEIENGSIDPVVFRRDFEAIEGDDLTVDFDYSDYKIPLYAISGPSAADFNDPSQYEFDKLERTTLSRSIDREWNFRGDIAYAIPLDQGTFTVQGGGKARLRQKNYDLTLDVFDGFGGDFTLNDALGTQTYRLAELGPVVKKRGVRGFFRDNFNDFELNAIDTAIESSIADYRVGEDVYSGYLMGRYDAGPLRVIGGVRVERTRNDLQGNFVTLLTEGTEVDGEELDEDTVSVTPNRIKRSYTDWLPSALVRYEATDKLILRLGAFKSLVRPGIGQLAPRVQAERDGDDSSVDVGNPNLKPYRAWNIDAGAEWYFAPSSVLQGGFFYKKLKDYIVEQEIEDYALNGFTYDEATIRFNSGDAEIKGLELAYAQSFRMLPAPFDGLLANLNYTFTDADGQVPTEDGFRDIPLLNAARHTFNVVLGYEKGPLSIRFAGTYRDEYLDELAGSAEEDRYVRNHFQLDASAKFRVLPNVTIFGEFVNINNAKYVAFQRGTGNGRQLLQYEKYGYTAKFGVRANF</sequence>
<evidence type="ECO:0000256" key="8">
    <source>
        <dbReference type="PROSITE-ProRule" id="PRU01360"/>
    </source>
</evidence>
<dbReference type="RefSeq" id="WP_051908038.1">
    <property type="nucleotide sequence ID" value="NZ_BCZD01000021.1"/>
</dbReference>
<keyword evidence="4 8" id="KW-0812">Transmembrane</keyword>
<name>A0A086PDE2_SPHHM</name>
<evidence type="ECO:0000256" key="6">
    <source>
        <dbReference type="ARBA" id="ARBA00023136"/>
    </source>
</evidence>
<dbReference type="eggNOG" id="COG4771">
    <property type="taxonomic scope" value="Bacteria"/>
</dbReference>
<feature type="signal peptide" evidence="10">
    <location>
        <begin position="1"/>
        <end position="29"/>
    </location>
</feature>
<dbReference type="InterPro" id="IPR010104">
    <property type="entry name" value="TonB_rcpt_bac"/>
</dbReference>
<keyword evidence="14" id="KW-1185">Reference proteome</keyword>
<dbReference type="InterPro" id="IPR036942">
    <property type="entry name" value="Beta-barrel_TonB_sf"/>
</dbReference>
<dbReference type="Gene3D" id="2.170.130.10">
    <property type="entry name" value="TonB-dependent receptor, plug domain"/>
    <property type="match status" value="1"/>
</dbReference>
<feature type="domain" description="TonB-dependent receptor-like beta-barrel" evidence="11">
    <location>
        <begin position="457"/>
        <end position="913"/>
    </location>
</feature>
<evidence type="ECO:0000256" key="1">
    <source>
        <dbReference type="ARBA" id="ARBA00004571"/>
    </source>
</evidence>
<evidence type="ECO:0000259" key="12">
    <source>
        <dbReference type="Pfam" id="PF07715"/>
    </source>
</evidence>
<dbReference type="Proteomes" id="UP000024284">
    <property type="component" value="Unassembled WGS sequence"/>
</dbReference>
<comment type="subcellular location">
    <subcellularLocation>
        <location evidence="1 8">Cell outer membrane</location>
        <topology evidence="1 8">Multi-pass membrane protein</topology>
    </subcellularLocation>
</comment>
<evidence type="ECO:0000256" key="5">
    <source>
        <dbReference type="ARBA" id="ARBA00023077"/>
    </source>
</evidence>
<evidence type="ECO:0000313" key="13">
    <source>
        <dbReference type="EMBL" id="KFG91410.1"/>
    </source>
</evidence>
<dbReference type="GO" id="GO:0030246">
    <property type="term" value="F:carbohydrate binding"/>
    <property type="evidence" value="ECO:0007669"/>
    <property type="project" value="InterPro"/>
</dbReference>
<keyword evidence="13" id="KW-0675">Receptor</keyword>
<keyword evidence="6 8" id="KW-0472">Membrane</keyword>
<dbReference type="STRING" id="76947.GCA_002080435_01883"/>
<dbReference type="PROSITE" id="PS52016">
    <property type="entry name" value="TONB_DEPENDENT_REC_3"/>
    <property type="match status" value="1"/>
</dbReference>
<comment type="caution">
    <text evidence="13">The sequence shown here is derived from an EMBL/GenBank/DDBJ whole genome shotgun (WGS) entry which is preliminary data.</text>
</comment>
<dbReference type="GO" id="GO:0009279">
    <property type="term" value="C:cell outer membrane"/>
    <property type="evidence" value="ECO:0007669"/>
    <property type="project" value="UniProtKB-SubCell"/>
</dbReference>
<dbReference type="SUPFAM" id="SSF56935">
    <property type="entry name" value="Porins"/>
    <property type="match status" value="1"/>
</dbReference>
<dbReference type="Pfam" id="PF13620">
    <property type="entry name" value="CarboxypepD_reg"/>
    <property type="match status" value="1"/>
</dbReference>
<keyword evidence="2 8" id="KW-0813">Transport</keyword>
<keyword evidence="5 9" id="KW-0798">TonB box</keyword>
<dbReference type="InterPro" id="IPR013784">
    <property type="entry name" value="Carb-bd-like_fold"/>
</dbReference>
<evidence type="ECO:0000313" key="14">
    <source>
        <dbReference type="Proteomes" id="UP000024284"/>
    </source>
</evidence>
<dbReference type="SUPFAM" id="SSF49452">
    <property type="entry name" value="Starch-binding domain-like"/>
    <property type="match status" value="1"/>
</dbReference>
<dbReference type="EMBL" id="JFZA02000004">
    <property type="protein sequence ID" value="KFG91410.1"/>
    <property type="molecule type" value="Genomic_DNA"/>
</dbReference>
<comment type="similarity">
    <text evidence="8 9">Belongs to the TonB-dependent receptor family.</text>
</comment>
<dbReference type="Pfam" id="PF00593">
    <property type="entry name" value="TonB_dep_Rec_b-barrel"/>
    <property type="match status" value="1"/>
</dbReference>
<dbReference type="PANTHER" id="PTHR40980">
    <property type="entry name" value="PLUG DOMAIN-CONTAINING PROTEIN"/>
    <property type="match status" value="1"/>
</dbReference>
<dbReference type="Gene3D" id="2.60.40.1120">
    <property type="entry name" value="Carboxypeptidase-like, regulatory domain"/>
    <property type="match status" value="1"/>
</dbReference>
<dbReference type="NCBIfam" id="TIGR01782">
    <property type="entry name" value="TonB-Xanth-Caul"/>
    <property type="match status" value="1"/>
</dbReference>
<evidence type="ECO:0000256" key="7">
    <source>
        <dbReference type="ARBA" id="ARBA00023237"/>
    </source>
</evidence>
<evidence type="ECO:0000256" key="3">
    <source>
        <dbReference type="ARBA" id="ARBA00022452"/>
    </source>
</evidence>
<evidence type="ECO:0000256" key="10">
    <source>
        <dbReference type="SAM" id="SignalP"/>
    </source>
</evidence>
<dbReference type="Gene3D" id="2.40.170.20">
    <property type="entry name" value="TonB-dependent receptor, beta-barrel domain"/>
    <property type="match status" value="1"/>
</dbReference>
<dbReference type="InterPro" id="IPR037066">
    <property type="entry name" value="Plug_dom_sf"/>
</dbReference>
<keyword evidence="10" id="KW-0732">Signal</keyword>
<evidence type="ECO:0000256" key="4">
    <source>
        <dbReference type="ARBA" id="ARBA00022692"/>
    </source>
</evidence>
<feature type="domain" description="TonB-dependent receptor plug" evidence="12">
    <location>
        <begin position="132"/>
        <end position="227"/>
    </location>
</feature>
<evidence type="ECO:0000259" key="11">
    <source>
        <dbReference type="Pfam" id="PF00593"/>
    </source>
</evidence>